<reference evidence="3" key="2">
    <citation type="submission" date="2019-12" db="EMBL/GenBank/DDBJ databases">
        <authorList>
            <person name="Hoang T.H.H."/>
            <person name="Okutani A."/>
        </authorList>
    </citation>
    <scope>NUCLEOTIDE SEQUENCE</scope>
    <source>
        <strain evidence="3">LamDB</strain>
    </source>
</reference>
<sequence length="232" mass="27203">MKFSKLLKDIRLQENISVNNLSKLSGVSNAYISKLENNKRKFPTTRTLFLLLVGFKNSKINDQSKSKQDIDGEIKDILNNFITAEDSDIDNEELENLYNDFNTFYEDLHNKIGNKDERNKNKNIFAYGDDKKTLQLINLEKPINDIAFHLKDSENQKFYNGVILNDYDKNMINEIINSFLVTKLSQEQVDLSEDIEQLQKDFNDFRKESMLNKKQLKMFAIQNNIQSLKKKK</sequence>
<dbReference type="EMBL" id="BLEX01000010">
    <property type="protein sequence ID" value="GEU18791.1"/>
    <property type="molecule type" value="Genomic_DNA"/>
</dbReference>
<protein>
    <recommendedName>
        <fullName evidence="2">HTH cro/C1-type domain-containing protein</fullName>
    </recommendedName>
</protein>
<evidence type="ECO:0000256" key="1">
    <source>
        <dbReference type="SAM" id="Coils"/>
    </source>
</evidence>
<feature type="coiled-coil region" evidence="1">
    <location>
        <begin position="181"/>
        <end position="231"/>
    </location>
</feature>
<dbReference type="InterPro" id="IPR010982">
    <property type="entry name" value="Lambda_DNA-bd_dom_sf"/>
</dbReference>
<comment type="caution">
    <text evidence="3">The sequence shown here is derived from an EMBL/GenBank/DDBJ whole genome shotgun (WGS) entry which is preliminary data.</text>
</comment>
<dbReference type="SMART" id="SM00530">
    <property type="entry name" value="HTH_XRE"/>
    <property type="match status" value="1"/>
</dbReference>
<evidence type="ECO:0000259" key="2">
    <source>
        <dbReference type="PROSITE" id="PS50943"/>
    </source>
</evidence>
<dbReference type="SUPFAM" id="SSF47413">
    <property type="entry name" value="lambda repressor-like DNA-binding domains"/>
    <property type="match status" value="1"/>
</dbReference>
<dbReference type="GO" id="GO:0003677">
    <property type="term" value="F:DNA binding"/>
    <property type="evidence" value="ECO:0007669"/>
    <property type="project" value="InterPro"/>
</dbReference>
<proteinExistence type="predicted"/>
<gene>
    <name evidence="3" type="ORF">LamDB_48430</name>
</gene>
<dbReference type="CDD" id="cd00093">
    <property type="entry name" value="HTH_XRE"/>
    <property type="match status" value="1"/>
</dbReference>
<dbReference type="PROSITE" id="PS50943">
    <property type="entry name" value="HTH_CROC1"/>
    <property type="match status" value="1"/>
</dbReference>
<evidence type="ECO:0000313" key="3">
    <source>
        <dbReference type="EMBL" id="GEU18791.1"/>
    </source>
</evidence>
<keyword evidence="1" id="KW-0175">Coiled coil</keyword>
<organism evidence="3">
    <name type="scientific">Bacillus anthracis</name>
    <name type="common">anthrax bacterium</name>
    <dbReference type="NCBI Taxonomy" id="1392"/>
    <lineage>
        <taxon>Bacteria</taxon>
        <taxon>Bacillati</taxon>
        <taxon>Bacillota</taxon>
        <taxon>Bacilli</taxon>
        <taxon>Bacillales</taxon>
        <taxon>Bacillaceae</taxon>
        <taxon>Bacillus</taxon>
        <taxon>Bacillus cereus group</taxon>
    </lineage>
</organism>
<name>A0A640MXJ0_BACAN</name>
<dbReference type="Pfam" id="PF01381">
    <property type="entry name" value="HTH_3"/>
    <property type="match status" value="1"/>
</dbReference>
<dbReference type="Gene3D" id="1.10.260.40">
    <property type="entry name" value="lambda repressor-like DNA-binding domains"/>
    <property type="match status" value="1"/>
</dbReference>
<dbReference type="InterPro" id="IPR001387">
    <property type="entry name" value="Cro/C1-type_HTH"/>
</dbReference>
<accession>A0A640MXJ0</accession>
<feature type="domain" description="HTH cro/C1-type" evidence="2">
    <location>
        <begin position="7"/>
        <end position="63"/>
    </location>
</feature>
<reference evidence="3" key="1">
    <citation type="submission" date="2019-12" db="EMBL/GenBank/DDBJ databases">
        <title>Epidemiological and comparative genomic analysis of Bacillus anthracis isolated from northern Vietnam.</title>
        <authorList>
            <person name="Hoang T.T.H."/>
            <person name="Dang D.A."/>
            <person name="Pham M.H."/>
            <person name="Luong M.H."/>
            <person name="Tran N.D."/>
            <person name="Nguyen T.H."/>
            <person name="Nguyen T.T."/>
            <person name="Inoue S."/>
            <person name="Morikawa S."/>
            <person name="Okutani A."/>
        </authorList>
    </citation>
    <scope>NUCLEOTIDE SEQUENCE</scope>
    <source>
        <strain evidence="3">LamDB</strain>
    </source>
</reference>
<dbReference type="AlphaFoldDB" id="A0A640MXJ0"/>